<reference evidence="1 2" key="1">
    <citation type="submission" date="2020-04" db="EMBL/GenBank/DDBJ databases">
        <authorList>
            <person name="Laetsch R D."/>
            <person name="Stevens L."/>
            <person name="Kumar S."/>
            <person name="Blaxter L. M."/>
        </authorList>
    </citation>
    <scope>NUCLEOTIDE SEQUENCE [LARGE SCALE GENOMIC DNA]</scope>
</reference>
<evidence type="ECO:0000313" key="1">
    <source>
        <dbReference type="EMBL" id="CAB3408079.1"/>
    </source>
</evidence>
<dbReference type="Gene3D" id="2.170.270.10">
    <property type="entry name" value="SET domain"/>
    <property type="match status" value="1"/>
</dbReference>
<proteinExistence type="predicted"/>
<organism evidence="1 2">
    <name type="scientific">Caenorhabditis bovis</name>
    <dbReference type="NCBI Taxonomy" id="2654633"/>
    <lineage>
        <taxon>Eukaryota</taxon>
        <taxon>Metazoa</taxon>
        <taxon>Ecdysozoa</taxon>
        <taxon>Nematoda</taxon>
        <taxon>Chromadorea</taxon>
        <taxon>Rhabditida</taxon>
        <taxon>Rhabditina</taxon>
        <taxon>Rhabditomorpha</taxon>
        <taxon>Rhabditoidea</taxon>
        <taxon>Rhabditidae</taxon>
        <taxon>Peloderinae</taxon>
        <taxon>Caenorhabditis</taxon>
    </lineage>
</organism>
<dbReference type="InterPro" id="IPR046341">
    <property type="entry name" value="SET_dom_sf"/>
</dbReference>
<protein>
    <recommendedName>
        <fullName evidence="3">SET domain-containing protein</fullName>
    </recommendedName>
</protein>
<name>A0A8S1F5D2_9PELO</name>
<dbReference type="InterPro" id="IPR050869">
    <property type="entry name" value="H3K4_H4K5_MeTrfase"/>
</dbReference>
<sequence>MSDATEQKAFNGSTFLDLETNYEYYRSDEKYNQFLCNLLAIIRTTGHGVLKNENLRQIETEEIIAIICATLCNTFSITDEFRGESIGCGLYLGLAKHDHACSSTSFVIFNGGKAILRAPTGTKYSTRITISYVSRMLPTFKRQEEISKVHFFTCRCDLCNDNMKDAIGLARVCPDRACSGYCKSSEFFSEECVVCGKFPTISVDEAIEATSSLIDELENIHKTIEDEDVPNYLKSLRKEYEKILGPPNLSLLMLDEAIAFRTGKDDTNGFEYIIERLGIGAPETSRRLFISCKARKDDDKLRTLAIKSCKLSHGESHPLTVGII</sequence>
<dbReference type="PANTHER" id="PTHR12197">
    <property type="entry name" value="HISTONE-LYSINE N-METHYLTRANSFERASE SMYD"/>
    <property type="match status" value="1"/>
</dbReference>
<dbReference type="AlphaFoldDB" id="A0A8S1F5D2"/>
<evidence type="ECO:0000313" key="2">
    <source>
        <dbReference type="Proteomes" id="UP000494206"/>
    </source>
</evidence>
<comment type="caution">
    <text evidence="1">The sequence shown here is derived from an EMBL/GenBank/DDBJ whole genome shotgun (WGS) entry which is preliminary data.</text>
</comment>
<evidence type="ECO:0008006" key="3">
    <source>
        <dbReference type="Google" id="ProtNLM"/>
    </source>
</evidence>
<keyword evidence="2" id="KW-1185">Reference proteome</keyword>
<dbReference type="Proteomes" id="UP000494206">
    <property type="component" value="Unassembled WGS sequence"/>
</dbReference>
<dbReference type="PANTHER" id="PTHR12197:SF283">
    <property type="entry name" value="MYND-TYPE DOMAIN-CONTAINING PROTEIN"/>
    <property type="match status" value="1"/>
</dbReference>
<dbReference type="SUPFAM" id="SSF82199">
    <property type="entry name" value="SET domain"/>
    <property type="match status" value="1"/>
</dbReference>
<dbReference type="Gene3D" id="1.25.40.10">
    <property type="entry name" value="Tetratricopeptide repeat domain"/>
    <property type="match status" value="1"/>
</dbReference>
<accession>A0A8S1F5D2</accession>
<dbReference type="GO" id="GO:0005634">
    <property type="term" value="C:nucleus"/>
    <property type="evidence" value="ECO:0007669"/>
    <property type="project" value="TreeGrafter"/>
</dbReference>
<dbReference type="InterPro" id="IPR011990">
    <property type="entry name" value="TPR-like_helical_dom_sf"/>
</dbReference>
<gene>
    <name evidence="1" type="ORF">CBOVIS_LOCUS9908</name>
</gene>
<dbReference type="EMBL" id="CADEPM010000006">
    <property type="protein sequence ID" value="CAB3408079.1"/>
    <property type="molecule type" value="Genomic_DNA"/>
</dbReference>
<dbReference type="OrthoDB" id="265717at2759"/>